<evidence type="ECO:0000313" key="4">
    <source>
        <dbReference type="EMBL" id="TPX32519.1"/>
    </source>
</evidence>
<feature type="compositionally biased region" description="Low complexity" evidence="1">
    <location>
        <begin position="767"/>
        <end position="780"/>
    </location>
</feature>
<dbReference type="Pfam" id="PF00675">
    <property type="entry name" value="Peptidase_M16"/>
    <property type="match status" value="1"/>
</dbReference>
<gene>
    <name evidence="4" type="ORF">SmJEL517_g04347</name>
</gene>
<feature type="region of interest" description="Disordered" evidence="1">
    <location>
        <begin position="880"/>
        <end position="901"/>
    </location>
</feature>
<accession>A0A507C0E2</accession>
<dbReference type="GeneID" id="42005572"/>
<dbReference type="Proteomes" id="UP000319731">
    <property type="component" value="Unassembled WGS sequence"/>
</dbReference>
<dbReference type="PANTHER" id="PTHR43016:SF6">
    <property type="entry name" value="PEPTIDASE M16 N-TERMINAL DOMAIN-CONTAINING PROTEIN"/>
    <property type="match status" value="1"/>
</dbReference>
<evidence type="ECO:0000256" key="1">
    <source>
        <dbReference type="SAM" id="MobiDB-lite"/>
    </source>
</evidence>
<evidence type="ECO:0000259" key="3">
    <source>
        <dbReference type="Pfam" id="PF05193"/>
    </source>
</evidence>
<protein>
    <recommendedName>
        <fullName evidence="6">Peptidase M16 N-terminal domain-containing protein</fullName>
    </recommendedName>
</protein>
<feature type="domain" description="Peptidase M16 N-terminal" evidence="2">
    <location>
        <begin position="52"/>
        <end position="135"/>
    </location>
</feature>
<dbReference type="SUPFAM" id="SSF63411">
    <property type="entry name" value="LuxS/MPP-like metallohydrolase"/>
    <property type="match status" value="5"/>
</dbReference>
<dbReference type="PANTHER" id="PTHR43016">
    <property type="entry name" value="PRESEQUENCE PROTEASE"/>
    <property type="match status" value="1"/>
</dbReference>
<keyword evidence="5" id="KW-1185">Reference proteome</keyword>
<feature type="compositionally biased region" description="Low complexity" evidence="1">
    <location>
        <begin position="883"/>
        <end position="895"/>
    </location>
</feature>
<comment type="caution">
    <text evidence="4">The sequence shown here is derived from an EMBL/GenBank/DDBJ whole genome shotgun (WGS) entry which is preliminary data.</text>
</comment>
<reference evidence="4 5" key="1">
    <citation type="journal article" date="2019" name="Sci. Rep.">
        <title>Comparative genomics of chytrid fungi reveal insights into the obligate biotrophic and pathogenic lifestyle of Synchytrium endobioticum.</title>
        <authorList>
            <person name="van de Vossenberg B.T.L.H."/>
            <person name="Warris S."/>
            <person name="Nguyen H.D.T."/>
            <person name="van Gent-Pelzer M.P.E."/>
            <person name="Joly D.L."/>
            <person name="van de Geest H.C."/>
            <person name="Bonants P.J.M."/>
            <person name="Smith D.S."/>
            <person name="Levesque C.A."/>
            <person name="van der Lee T.A.J."/>
        </authorList>
    </citation>
    <scope>NUCLEOTIDE SEQUENCE [LARGE SCALE GENOMIC DNA]</scope>
    <source>
        <strain evidence="4 5">JEL517</strain>
    </source>
</reference>
<dbReference type="GO" id="GO:0046872">
    <property type="term" value="F:metal ion binding"/>
    <property type="evidence" value="ECO:0007669"/>
    <property type="project" value="InterPro"/>
</dbReference>
<evidence type="ECO:0000313" key="5">
    <source>
        <dbReference type="Proteomes" id="UP000319731"/>
    </source>
</evidence>
<dbReference type="FunFam" id="3.30.830.10:FF:000015">
    <property type="entry name" value="Putative zinc metalloprotease"/>
    <property type="match status" value="1"/>
</dbReference>
<dbReference type="STRING" id="1806994.A0A507C0E2"/>
<dbReference type="EMBL" id="QEAO01000029">
    <property type="protein sequence ID" value="TPX32519.1"/>
    <property type="molecule type" value="Genomic_DNA"/>
</dbReference>
<feature type="domain" description="Peptidase M16 C-terminal" evidence="3">
    <location>
        <begin position="192"/>
        <end position="328"/>
    </location>
</feature>
<dbReference type="AlphaFoldDB" id="A0A507C0E2"/>
<feature type="compositionally biased region" description="Acidic residues" evidence="1">
    <location>
        <begin position="371"/>
        <end position="391"/>
    </location>
</feature>
<feature type="region of interest" description="Disordered" evidence="1">
    <location>
        <begin position="348"/>
        <end position="394"/>
    </location>
</feature>
<organism evidence="4 5">
    <name type="scientific">Synchytrium microbalum</name>
    <dbReference type="NCBI Taxonomy" id="1806994"/>
    <lineage>
        <taxon>Eukaryota</taxon>
        <taxon>Fungi</taxon>
        <taxon>Fungi incertae sedis</taxon>
        <taxon>Chytridiomycota</taxon>
        <taxon>Chytridiomycota incertae sedis</taxon>
        <taxon>Chytridiomycetes</taxon>
        <taxon>Synchytriales</taxon>
        <taxon>Synchytriaceae</taxon>
        <taxon>Synchytrium</taxon>
    </lineage>
</organism>
<evidence type="ECO:0008006" key="6">
    <source>
        <dbReference type="Google" id="ProtNLM"/>
    </source>
</evidence>
<feature type="region of interest" description="Disordered" evidence="1">
    <location>
        <begin position="757"/>
        <end position="781"/>
    </location>
</feature>
<dbReference type="Pfam" id="PF05193">
    <property type="entry name" value="Peptidase_M16_C"/>
    <property type="match status" value="1"/>
</dbReference>
<dbReference type="InterPro" id="IPR011249">
    <property type="entry name" value="Metalloenz_LuxS/M16"/>
</dbReference>
<proteinExistence type="predicted"/>
<dbReference type="Gene3D" id="3.30.830.10">
    <property type="entry name" value="Metalloenzyme, LuxS/M16 peptidase-like"/>
    <property type="match status" value="4"/>
</dbReference>
<dbReference type="OrthoDB" id="4953at2759"/>
<name>A0A507C0E2_9FUNG</name>
<evidence type="ECO:0000259" key="2">
    <source>
        <dbReference type="Pfam" id="PF00675"/>
    </source>
</evidence>
<feature type="compositionally biased region" description="Acidic residues" evidence="1">
    <location>
        <begin position="352"/>
        <end position="362"/>
    </location>
</feature>
<sequence length="1163" mass="128685">MYRLEQTVELPLATSKTSIQVYKHPACELRIVFCSLPGPLVSTSILVPTLCDSNNGAPHTLEHLIFCGSTSIPQRGYLDCLATRCLSTGTNAYTTEDHTNYTLTCAGEEGMIEVLPVFLDHVINPTLRDAQFITEVYHVDGDAKCQGVVYCEMAGREHSESDMVDLALRRLIFGDKTTYSYECGGLTPDIAKLTNQEIITYHQQFYHLNNVTVIICGQVDPQRVFAKLDSMPSFQQSVSKSTHVQMGKIEIPPLAPSTPKFTSETVRFPSSDEQVGSVTYGWRGPPSDDIPTLLALDVLFRYLQDTAASPLAQKFVELSNPLASDVDFDLRGYVQSVLVLGFNGVPYGDGGGDGESDDEPSYDTDHSHDTDNDDDEEDDGDHEEGDDDENMEESHRTDLFEEKVYYHLMRQVLLDFIGDGFPSMDTIQAAILRHRRKLLETLEDDPHDWVMERLVRDFVRLRFGTSASKTRSLISGFVSVLDLLDDLQKKPAEFWKQLVQYWLLDAPCFEVLGIPDEKKAKENADKEVEDRKRRAEEIGPDNLKKLKVQVEAAVKENLPILSEPLKAQMPPVPDVSRAPKLSVSSSILSKEAAQPFGAIQVVSTETAFVHVRLGIDTSGLPAVLKPYLVLFQELLFQIPLAGVGSIGAMDYRDVAKKTSELFISHEASIGFGNDVFHTSWLSEIFSVYGCAERHEWEVAMKWLCRVLTQSIFTEDRVVSIAKNLISEIAETKRDGYSMAVAVMTRITCPLSTTYNKPVVPSNRKTKASSNKSSNTAPSSTRGNDLDISIFRQEAFLKSVLSALRHGNGQTVLNHLSQVRDYLRQAVAGVKSQSSSSPTAAATTGFVQISIPENEFKDIHTVSNAFLRIWKEECVKAASALDENSTSTSSRNGSNGAKKSTRKSGAFAGEGLIELPPSPFPFPRQVYRLEDVAPEFRSVMVPIAGVTASYLLQAVPCDVMKPATPVEKYSVMLLAELLSQTEGPLYTAVRGNGHAYGADLSLAIWTGQLLYEVREASDPYKALLAFYAIIENLVTPKGFEDTCSQFQIDTARAACAYRLCSSRSTAASLISTSLRGAVRGYATLEEEEIEQQSLYKVTKDDLRRVINVYLTRFLDPASRVTVLSTIHGEDAEKMLNEFGAAKKSDYAVKFSFKAVSDFALPLNI</sequence>
<dbReference type="InterPro" id="IPR007863">
    <property type="entry name" value="Peptidase_M16_C"/>
</dbReference>
<dbReference type="InterPro" id="IPR011765">
    <property type="entry name" value="Pept_M16_N"/>
</dbReference>
<dbReference type="RefSeq" id="XP_031023706.1">
    <property type="nucleotide sequence ID" value="XM_031170275.1"/>
</dbReference>